<dbReference type="EC" id="1.13.11.-" evidence="18"/>
<dbReference type="FunFam" id="3.10.450.60:FF:000005">
    <property type="entry name" value="Lipoxygenase"/>
    <property type="match status" value="1"/>
</dbReference>
<evidence type="ECO:0000256" key="13">
    <source>
        <dbReference type="ARBA" id="ARBA00023004"/>
    </source>
</evidence>
<dbReference type="Pfam" id="PF01477">
    <property type="entry name" value="PLAT"/>
    <property type="match status" value="2"/>
</dbReference>
<feature type="domain" description="Lipoxygenase" evidence="21">
    <location>
        <begin position="518"/>
        <end position="1211"/>
    </location>
</feature>
<feature type="compositionally biased region" description="Basic residues" evidence="19">
    <location>
        <begin position="177"/>
        <end position="186"/>
    </location>
</feature>
<dbReference type="Gene3D" id="3.10.450.60">
    <property type="match status" value="1"/>
</dbReference>
<keyword evidence="13 17" id="KW-0408">Iron</keyword>
<dbReference type="InterPro" id="IPR042057">
    <property type="entry name" value="Lipoxy_PLAT/LH2"/>
</dbReference>
<dbReference type="UniPathway" id="UPA00382"/>
<organism evidence="22">
    <name type="scientific">Salix viminalis</name>
    <name type="common">Common osier</name>
    <name type="synonym">Basket willow</name>
    <dbReference type="NCBI Taxonomy" id="40686"/>
    <lineage>
        <taxon>Eukaryota</taxon>
        <taxon>Viridiplantae</taxon>
        <taxon>Streptophyta</taxon>
        <taxon>Embryophyta</taxon>
        <taxon>Tracheophyta</taxon>
        <taxon>Spermatophyta</taxon>
        <taxon>Magnoliopsida</taxon>
        <taxon>eudicotyledons</taxon>
        <taxon>Gunneridae</taxon>
        <taxon>Pentapetalae</taxon>
        <taxon>rosids</taxon>
        <taxon>fabids</taxon>
        <taxon>Malpighiales</taxon>
        <taxon>Salicaceae</taxon>
        <taxon>Saliceae</taxon>
        <taxon>Salix</taxon>
    </lineage>
</organism>
<keyword evidence="4 18" id="KW-0444">Lipid biosynthesis</keyword>
<keyword evidence="12 17" id="KW-0560">Oxidoreductase</keyword>
<dbReference type="SMART" id="SM00308">
    <property type="entry name" value="LH2"/>
    <property type="match status" value="2"/>
</dbReference>
<evidence type="ECO:0000256" key="12">
    <source>
        <dbReference type="ARBA" id="ARBA00023002"/>
    </source>
</evidence>
<evidence type="ECO:0000256" key="3">
    <source>
        <dbReference type="ARBA" id="ARBA00009419"/>
    </source>
</evidence>
<evidence type="ECO:0000256" key="1">
    <source>
        <dbReference type="ARBA" id="ARBA00001962"/>
    </source>
</evidence>
<keyword evidence="9" id="KW-0276">Fatty acid metabolism</keyword>
<feature type="compositionally biased region" description="Basic residues" evidence="19">
    <location>
        <begin position="582"/>
        <end position="591"/>
    </location>
</feature>
<keyword evidence="7 17" id="KW-0479">Metal-binding</keyword>
<evidence type="ECO:0000256" key="10">
    <source>
        <dbReference type="ARBA" id="ARBA00022946"/>
    </source>
</evidence>
<keyword evidence="15 18" id="KW-0275">Fatty acid biosynthesis</keyword>
<dbReference type="GO" id="GO:0016165">
    <property type="term" value="F:linoleate 13S-lipoxygenase activity"/>
    <property type="evidence" value="ECO:0007669"/>
    <property type="project" value="UniProtKB-ARBA"/>
</dbReference>
<dbReference type="InterPro" id="IPR000907">
    <property type="entry name" value="LipOase"/>
</dbReference>
<dbReference type="GO" id="GO:0009507">
    <property type="term" value="C:chloroplast"/>
    <property type="evidence" value="ECO:0007669"/>
    <property type="project" value="UniProtKB-SubCell"/>
</dbReference>
<feature type="domain" description="Lipoxygenase" evidence="21">
    <location>
        <begin position="113"/>
        <end position="189"/>
    </location>
</feature>
<evidence type="ECO:0000256" key="6">
    <source>
        <dbReference type="ARBA" id="ARBA00022640"/>
    </source>
</evidence>
<dbReference type="Gene3D" id="1.20.245.10">
    <property type="entry name" value="Lipoxygenase-1, Domain 5"/>
    <property type="match status" value="2"/>
</dbReference>
<evidence type="ECO:0000256" key="18">
    <source>
        <dbReference type="RuleBase" id="RU003975"/>
    </source>
</evidence>
<feature type="region of interest" description="Disordered" evidence="19">
    <location>
        <begin position="560"/>
        <end position="605"/>
    </location>
</feature>
<dbReference type="AlphaFoldDB" id="A0A6N2M9B0"/>
<dbReference type="PRINTS" id="PR00087">
    <property type="entry name" value="LIPOXYGENASE"/>
</dbReference>
<evidence type="ECO:0000256" key="17">
    <source>
        <dbReference type="RuleBase" id="RU003974"/>
    </source>
</evidence>
<keyword evidence="5" id="KW-0150">Chloroplast</keyword>
<dbReference type="EMBL" id="CAADRP010001707">
    <property type="protein sequence ID" value="VFU49442.1"/>
    <property type="molecule type" value="Genomic_DNA"/>
</dbReference>
<comment type="similarity">
    <text evidence="3 17">Belongs to the lipoxygenase family.</text>
</comment>
<evidence type="ECO:0000256" key="19">
    <source>
        <dbReference type="SAM" id="MobiDB-lite"/>
    </source>
</evidence>
<evidence type="ECO:0000256" key="11">
    <source>
        <dbReference type="ARBA" id="ARBA00022964"/>
    </source>
</evidence>
<evidence type="ECO:0000259" key="20">
    <source>
        <dbReference type="PROSITE" id="PS50095"/>
    </source>
</evidence>
<dbReference type="InterPro" id="IPR020834">
    <property type="entry name" value="LipOase_CS"/>
</dbReference>
<comment type="pathway">
    <text evidence="18">Lipid metabolism; oxylipin biosynthesis.</text>
</comment>
<dbReference type="Gene3D" id="4.10.375.10">
    <property type="entry name" value="Lipoxygenase-1, Domain 2"/>
    <property type="match status" value="1"/>
</dbReference>
<dbReference type="InterPro" id="IPR001024">
    <property type="entry name" value="PLAT/LH2_dom"/>
</dbReference>
<comment type="caution">
    <text evidence="16">Lacks conserved residue(s) required for the propagation of feature annotation.</text>
</comment>
<dbReference type="GO" id="GO:0006633">
    <property type="term" value="P:fatty acid biosynthetic process"/>
    <property type="evidence" value="ECO:0007669"/>
    <property type="project" value="UniProtKB-KW"/>
</dbReference>
<dbReference type="PRINTS" id="PR00468">
    <property type="entry name" value="PLTLPOXGNASE"/>
</dbReference>
<feature type="domain" description="PLAT" evidence="20">
    <location>
        <begin position="395"/>
        <end position="515"/>
    </location>
</feature>
<dbReference type="PANTHER" id="PTHR11771">
    <property type="entry name" value="LIPOXYGENASE"/>
    <property type="match status" value="1"/>
</dbReference>
<reference evidence="22" key="1">
    <citation type="submission" date="2019-03" db="EMBL/GenBank/DDBJ databases">
        <authorList>
            <person name="Mank J."/>
            <person name="Almeida P."/>
        </authorList>
    </citation>
    <scope>NUCLEOTIDE SEQUENCE</scope>
    <source>
        <strain evidence="22">78183</strain>
    </source>
</reference>
<keyword evidence="10" id="KW-0809">Transit peptide</keyword>
<proteinExistence type="inferred from homology"/>
<evidence type="ECO:0000259" key="21">
    <source>
        <dbReference type="PROSITE" id="PS51393"/>
    </source>
</evidence>
<feature type="region of interest" description="Disordered" evidence="19">
    <location>
        <begin position="155"/>
        <end position="202"/>
    </location>
</feature>
<keyword evidence="8 18" id="KW-0925">Oxylipin biosynthesis</keyword>
<dbReference type="PROSITE" id="PS00711">
    <property type="entry name" value="LIPOXYGENASE_1"/>
    <property type="match status" value="1"/>
</dbReference>
<evidence type="ECO:0000256" key="16">
    <source>
        <dbReference type="PROSITE-ProRule" id="PRU00152"/>
    </source>
</evidence>
<evidence type="ECO:0000256" key="9">
    <source>
        <dbReference type="ARBA" id="ARBA00022832"/>
    </source>
</evidence>
<accession>A0A6N2M9B0</accession>
<dbReference type="InterPro" id="IPR013819">
    <property type="entry name" value="LipOase_C"/>
</dbReference>
<dbReference type="InterPro" id="IPR020833">
    <property type="entry name" value="LipOase_Fe_BS"/>
</dbReference>
<evidence type="ECO:0000256" key="15">
    <source>
        <dbReference type="ARBA" id="ARBA00023160"/>
    </source>
</evidence>
<gene>
    <name evidence="22" type="ORF">SVIM_LOCUS325797</name>
</gene>
<dbReference type="Gene3D" id="2.60.60.20">
    <property type="entry name" value="PLAT/LH2 domain"/>
    <property type="match status" value="2"/>
</dbReference>
<dbReference type="InterPro" id="IPR036392">
    <property type="entry name" value="PLAT/LH2_dom_sf"/>
</dbReference>
<dbReference type="SUPFAM" id="SSF48484">
    <property type="entry name" value="Lipoxigenase"/>
    <property type="match status" value="3"/>
</dbReference>
<comment type="subcellular location">
    <subcellularLocation>
        <location evidence="2">Plastid</location>
        <location evidence="2">Chloroplast</location>
    </subcellularLocation>
</comment>
<protein>
    <recommendedName>
        <fullName evidence="18">Lipoxygenase</fullName>
        <ecNumber evidence="18">1.13.11.-</ecNumber>
    </recommendedName>
</protein>
<dbReference type="PROSITE" id="PS50095">
    <property type="entry name" value="PLAT"/>
    <property type="match status" value="2"/>
</dbReference>
<dbReference type="GO" id="GO:0031408">
    <property type="term" value="P:oxylipin biosynthetic process"/>
    <property type="evidence" value="ECO:0007669"/>
    <property type="project" value="UniProtKB-UniRule"/>
</dbReference>
<dbReference type="PROSITE" id="PS00081">
    <property type="entry name" value="LIPOXYGENASE_2"/>
    <property type="match status" value="1"/>
</dbReference>
<dbReference type="Pfam" id="PF00305">
    <property type="entry name" value="Lipoxygenase"/>
    <property type="match status" value="2"/>
</dbReference>
<keyword evidence="6" id="KW-0934">Plastid</keyword>
<dbReference type="SUPFAM" id="SSF49723">
    <property type="entry name" value="Lipase/lipooxygenase domain (PLAT/LH2 domain)"/>
    <property type="match status" value="2"/>
</dbReference>
<evidence type="ECO:0000313" key="22">
    <source>
        <dbReference type="EMBL" id="VFU49442.1"/>
    </source>
</evidence>
<dbReference type="InterPro" id="IPR027433">
    <property type="entry name" value="Lipoxygenase_dom_3"/>
</dbReference>
<feature type="domain" description="Lipoxygenase" evidence="21">
    <location>
        <begin position="191"/>
        <end position="323"/>
    </location>
</feature>
<dbReference type="Gene3D" id="4.10.372.10">
    <property type="entry name" value="Lipoxygenase-1, Domain 3"/>
    <property type="match status" value="1"/>
</dbReference>
<dbReference type="GO" id="GO:0046872">
    <property type="term" value="F:metal ion binding"/>
    <property type="evidence" value="ECO:0007669"/>
    <property type="project" value="UniProtKB-UniRule"/>
</dbReference>
<dbReference type="InterPro" id="IPR001246">
    <property type="entry name" value="LipOase_plant"/>
</dbReference>
<evidence type="ECO:0000256" key="2">
    <source>
        <dbReference type="ARBA" id="ARBA00004229"/>
    </source>
</evidence>
<comment type="function">
    <text evidence="18">Plant lipoxygenase may be involved in a number of diverse aspects of plant physiology including growth and development, pest resistance, and senescence or responses to wounding.</text>
</comment>
<evidence type="ECO:0000256" key="4">
    <source>
        <dbReference type="ARBA" id="ARBA00022516"/>
    </source>
</evidence>
<dbReference type="GO" id="GO:0034440">
    <property type="term" value="P:lipid oxidation"/>
    <property type="evidence" value="ECO:0007669"/>
    <property type="project" value="InterPro"/>
</dbReference>
<evidence type="ECO:0000256" key="8">
    <source>
        <dbReference type="ARBA" id="ARBA00022767"/>
    </source>
</evidence>
<comment type="cofactor">
    <cofactor evidence="1 17">
        <name>Fe cation</name>
        <dbReference type="ChEBI" id="CHEBI:24875"/>
    </cofactor>
</comment>
<name>A0A6N2M9B0_SALVM</name>
<evidence type="ECO:0000256" key="7">
    <source>
        <dbReference type="ARBA" id="ARBA00022723"/>
    </source>
</evidence>
<feature type="domain" description="PLAT" evidence="20">
    <location>
        <begin position="1"/>
        <end position="110"/>
    </location>
</feature>
<dbReference type="FunFam" id="1.20.245.10:FF:000002">
    <property type="entry name" value="Lipoxygenase"/>
    <property type="match status" value="1"/>
</dbReference>
<dbReference type="InterPro" id="IPR036226">
    <property type="entry name" value="LipOase_C_sf"/>
</dbReference>
<keyword evidence="11 17" id="KW-0223">Dioxygenase</keyword>
<keyword evidence="14" id="KW-0443">Lipid metabolism</keyword>
<dbReference type="CDD" id="cd01751">
    <property type="entry name" value="PLAT_LH2"/>
    <property type="match status" value="1"/>
</dbReference>
<sequence length="1211" mass="138125">MKKVDSLSRFQHAFMFFLAISPETGLEKASIRKYAHKIDHEGEDIKYEADFVVPPDFGEVGAIFVENEHHKEMYLHDVVLDGFPTGPVHVTCDSWIHSKFDNKKKRLFFTNKSYLPSETPNGLKKLRGEELQTIRGSDNGERKKGERIYDYDVYNDLGNPDSDPETARPVLGGKQHPYPRRCRTGRPRTQPTTARMNMPTEDPNDEMLKLFWEKPEVILLTTFPSQIQATTVMAILDVLSNHSPDEEYLGQEIEPAWIEEPVINAAFIKFNGRLKEVEGIIDERNTDIKLKNRNGAGTVPYELLKPFSDPGVTGKGPQLHQSALPTKIPLLLPKPFLHGSGHAAFPVHSSSLFPEPNKQVRVGYKHGSIKSIASVTQQSTDVKAVLTVKQTVVDFWSDIGIERGLDDFTDLFGKTLLLELVSAELDPKTGLEKASIRKYAHKIDHEGDDIKYEADFVVPPDFGEVGAIFVENEHHKEMYLHDVVLDGFPTGPVHVTCDSWIHSKFDNKKKRLFFTNKSYLPSETPNGLKKLRGEELQTIRGNDNGERKKGERIYDYDLYNDLGNPDSDPETARPVLGGKQHPYPRRCRTGRPRTESDPLTETRSGSFYVPRDEEFSEIKLGTFSAKTLKSVFHALVPSLSSAIVDTDLGFPFLSSIDALFNEGINLPPIKQQGSWKNVLPNLFRAIVDETKDVLKFETPETMERDRFFWFRDEEFARQTLAGLNPCTIKLVTEWPLRSTLDPEIYGPQESAITAEMVEQEIKGFMTCEQAVKAQKLFMLDYHDLFLPFVSKIRELKGTTLYGSRTLFFLTHEGTLRPLAIELTRPPMDGKPQWKQVFRPAWHSTDVWLWRLAKAHVLAHESGYHQLISHWLRTHCCTEPYIIAANRQLSEMHPIYRLLHPHFRYTMEINALARQYLISAKGVIETSFFPGKYSMELSSAVYDQEWRFDYEALPKDLIKRGMAVEDPSAPNGLKLTVEDYPYANDGLVLWDIIKEWVSDYVNHYYSDPSLIVSDNELQAWWTEVRTVGHADKKDEPWWPVLKTPQDLVETLTTIIWIVSGHHAAVNFGQYTYAGYFPNRPTTARMNMPTEDKNDETLKLFWEKPEVILLTTFPSQIQATTVMAILDVLSNHSPDEEYLGQEIEPAWTEEPVINAAFVKFNGRLKEFEGIIDERNTDIKLKNRNGAGTVPYELLKPFSDPGVTGKGVPYSISI</sequence>
<evidence type="ECO:0000256" key="5">
    <source>
        <dbReference type="ARBA" id="ARBA00022528"/>
    </source>
</evidence>
<dbReference type="PROSITE" id="PS51393">
    <property type="entry name" value="LIPOXYGENASE_3"/>
    <property type="match status" value="3"/>
</dbReference>
<evidence type="ECO:0000256" key="14">
    <source>
        <dbReference type="ARBA" id="ARBA00023098"/>
    </source>
</evidence>